<accession>A0ACB8A2T2</accession>
<sequence length="545" mass="60976">MSQKLILSATATLVGFVLWKIGKHVVHQLTSPLRNLNGPKSPSRLFGNLREVLMSEELAVMEEWVQKYGPTMKFYGFLNAVCLATADLRAVNHILTHTMDYHKPEPARYILTQILSNKGVVCVEGPEHRQQRRIMNPAFGPGQLRDLTEVFLAKSIKLRDILMFESKDEDGNPKRTNILAWMSRMSLDVIGLAGFNYEFNSLDTSIKNNEVNEAIGMVFSTSISLNVMPMLQMCIPPFRAIPTDRGRKITVAQQAMGRLGRELLRDAKAAVMASQDDVKKEIVEKRSVQGRDLLSLLVRANMATDIPDNQKLSDEEVLAQVPTFLVTGHETTSTAMTWTLFALTQHPEVQAKLRQELLTVESETPSMDELLALPYLDGVVREALRVHPPVPGTIRVAMKDDVIPLDTPVTDKNGRVLTEIKVSKGDYIGIPILAINRSEALWGPDAKEFKPERWESPPESASNIPGVWGHLLTFLGGPRACVAYRFALIEMKALLFTLVRAFEFELAVPAGDIVMRAEIVQHPFVRSEPGSHSQMPLFIKPYHRA</sequence>
<keyword evidence="2" id="KW-1185">Reference proteome</keyword>
<evidence type="ECO:0000313" key="2">
    <source>
        <dbReference type="Proteomes" id="UP000790377"/>
    </source>
</evidence>
<proteinExistence type="predicted"/>
<dbReference type="Proteomes" id="UP000790377">
    <property type="component" value="Unassembled WGS sequence"/>
</dbReference>
<organism evidence="1 2">
    <name type="scientific">Hygrophoropsis aurantiaca</name>
    <dbReference type="NCBI Taxonomy" id="72124"/>
    <lineage>
        <taxon>Eukaryota</taxon>
        <taxon>Fungi</taxon>
        <taxon>Dikarya</taxon>
        <taxon>Basidiomycota</taxon>
        <taxon>Agaricomycotina</taxon>
        <taxon>Agaricomycetes</taxon>
        <taxon>Agaricomycetidae</taxon>
        <taxon>Boletales</taxon>
        <taxon>Coniophorineae</taxon>
        <taxon>Hygrophoropsidaceae</taxon>
        <taxon>Hygrophoropsis</taxon>
    </lineage>
</organism>
<comment type="caution">
    <text evidence="1">The sequence shown here is derived from an EMBL/GenBank/DDBJ whole genome shotgun (WGS) entry which is preliminary data.</text>
</comment>
<gene>
    <name evidence="1" type="ORF">BJ138DRAFT_1128879</name>
</gene>
<protein>
    <submittedName>
        <fullName evidence="1">Cytochrome P450</fullName>
    </submittedName>
</protein>
<evidence type="ECO:0000313" key="1">
    <source>
        <dbReference type="EMBL" id="KAH7907840.1"/>
    </source>
</evidence>
<name>A0ACB8A2T2_9AGAM</name>
<dbReference type="EMBL" id="MU267866">
    <property type="protein sequence ID" value="KAH7907840.1"/>
    <property type="molecule type" value="Genomic_DNA"/>
</dbReference>
<reference evidence="1" key="1">
    <citation type="journal article" date="2021" name="New Phytol.">
        <title>Evolutionary innovations through gain and loss of genes in the ectomycorrhizal Boletales.</title>
        <authorList>
            <person name="Wu G."/>
            <person name="Miyauchi S."/>
            <person name="Morin E."/>
            <person name="Kuo A."/>
            <person name="Drula E."/>
            <person name="Varga T."/>
            <person name="Kohler A."/>
            <person name="Feng B."/>
            <person name="Cao Y."/>
            <person name="Lipzen A."/>
            <person name="Daum C."/>
            <person name="Hundley H."/>
            <person name="Pangilinan J."/>
            <person name="Johnson J."/>
            <person name="Barry K."/>
            <person name="LaButti K."/>
            <person name="Ng V."/>
            <person name="Ahrendt S."/>
            <person name="Min B."/>
            <person name="Choi I.G."/>
            <person name="Park H."/>
            <person name="Plett J.M."/>
            <person name="Magnuson J."/>
            <person name="Spatafora J.W."/>
            <person name="Nagy L.G."/>
            <person name="Henrissat B."/>
            <person name="Grigoriev I.V."/>
            <person name="Yang Z.L."/>
            <person name="Xu J."/>
            <person name="Martin F.M."/>
        </authorList>
    </citation>
    <scope>NUCLEOTIDE SEQUENCE</scope>
    <source>
        <strain evidence="1">ATCC 28755</strain>
    </source>
</reference>